<dbReference type="OMA" id="YFCEALF"/>
<sequence>INTSILLIATLIILYQVLSIDVGITRGWSPEEIATRIPLDNWRSYTNVLNMAPIQTKAVTSATVYTIGDMIAQRTEGRGMGEVDRWRVGRSLMAGLIGHGPMSHVWYHVSEDFFDNTLSLHAWWDFIPKVIVDQTFFGPIWNNSYILLLGLMQLQSPSQIFSDMKRTTIPLIVSGLKLWPFVHCITYGLIPVENRLLWVDAVEIVWVTILA</sequence>
<dbReference type="eggNOG" id="KOG1944">
    <property type="taxonomic scope" value="Eukaryota"/>
</dbReference>
<reference evidence="8 9" key="1">
    <citation type="journal article" date="2004" name="Science">
        <title>The genome of the diatom Thalassiosira pseudonana: ecology, evolution, and metabolism.</title>
        <authorList>
            <person name="Armbrust E.V."/>
            <person name="Berges J.A."/>
            <person name="Bowler C."/>
            <person name="Green B.R."/>
            <person name="Martinez D."/>
            <person name="Putnam N.H."/>
            <person name="Zhou S."/>
            <person name="Allen A.E."/>
            <person name="Apt K.E."/>
            <person name="Bechner M."/>
            <person name="Brzezinski M.A."/>
            <person name="Chaal B.K."/>
            <person name="Chiovitti A."/>
            <person name="Davis A.K."/>
            <person name="Demarest M.S."/>
            <person name="Detter J.C."/>
            <person name="Glavina T."/>
            <person name="Goodstein D."/>
            <person name="Hadi M.Z."/>
            <person name="Hellsten U."/>
            <person name="Hildebrand M."/>
            <person name="Jenkins B.D."/>
            <person name="Jurka J."/>
            <person name="Kapitonov V.V."/>
            <person name="Kroger N."/>
            <person name="Lau W.W."/>
            <person name="Lane T.W."/>
            <person name="Larimer F.W."/>
            <person name="Lippmeier J.C."/>
            <person name="Lucas S."/>
            <person name="Medina M."/>
            <person name="Montsant A."/>
            <person name="Obornik M."/>
            <person name="Parker M.S."/>
            <person name="Palenik B."/>
            <person name="Pazour G.J."/>
            <person name="Richardson P.M."/>
            <person name="Rynearson T.A."/>
            <person name="Saito M.A."/>
            <person name="Schwartz D.C."/>
            <person name="Thamatrakoln K."/>
            <person name="Valentin K."/>
            <person name="Vardi A."/>
            <person name="Wilkerson F.P."/>
            <person name="Rokhsar D.S."/>
        </authorList>
    </citation>
    <scope>NUCLEOTIDE SEQUENCE [LARGE SCALE GENOMIC DNA]</scope>
    <source>
        <strain evidence="8 9">CCMP1335</strain>
    </source>
</reference>
<evidence type="ECO:0000256" key="3">
    <source>
        <dbReference type="ARBA" id="ARBA00022692"/>
    </source>
</evidence>
<dbReference type="GO" id="GO:0005737">
    <property type="term" value="C:cytoplasm"/>
    <property type="evidence" value="ECO:0000318"/>
    <property type="project" value="GO_Central"/>
</dbReference>
<dbReference type="Proteomes" id="UP000001449">
    <property type="component" value="Chromosome 17"/>
</dbReference>
<organism evidence="8 9">
    <name type="scientific">Thalassiosira pseudonana</name>
    <name type="common">Marine diatom</name>
    <name type="synonym">Cyclotella nana</name>
    <dbReference type="NCBI Taxonomy" id="35128"/>
    <lineage>
        <taxon>Eukaryota</taxon>
        <taxon>Sar</taxon>
        <taxon>Stramenopiles</taxon>
        <taxon>Ochrophyta</taxon>
        <taxon>Bacillariophyta</taxon>
        <taxon>Coscinodiscophyceae</taxon>
        <taxon>Thalassiosirophycidae</taxon>
        <taxon>Thalassiosirales</taxon>
        <taxon>Thalassiosiraceae</taxon>
        <taxon>Thalassiosira</taxon>
    </lineage>
</organism>
<name>B8CE52_THAPS</name>
<evidence type="ECO:0000256" key="1">
    <source>
        <dbReference type="ARBA" id="ARBA00004141"/>
    </source>
</evidence>
<dbReference type="InterPro" id="IPR007248">
    <property type="entry name" value="Mpv17_PMP22"/>
</dbReference>
<evidence type="ECO:0000313" key="9">
    <source>
        <dbReference type="Proteomes" id="UP000001449"/>
    </source>
</evidence>
<evidence type="ECO:0000256" key="4">
    <source>
        <dbReference type="ARBA" id="ARBA00022989"/>
    </source>
</evidence>
<dbReference type="PaxDb" id="35128-Thaps37980"/>
<feature type="chain" id="PRO_5002866530" description="Peroxisomal membrane protein" evidence="7">
    <location>
        <begin position="20"/>
        <end position="211"/>
    </location>
</feature>
<evidence type="ECO:0000256" key="7">
    <source>
        <dbReference type="SAM" id="SignalP"/>
    </source>
</evidence>
<dbReference type="EMBL" id="CM000651">
    <property type="protein sequence ID" value="EED88211.1"/>
    <property type="molecule type" value="Genomic_DNA"/>
</dbReference>
<dbReference type="AlphaFoldDB" id="B8CE52"/>
<dbReference type="InParanoid" id="B8CE52"/>
<keyword evidence="4" id="KW-1133">Transmembrane helix</keyword>
<dbReference type="KEGG" id="tps:THAPSDRAFT_37980"/>
<reference evidence="8 9" key="2">
    <citation type="journal article" date="2008" name="Nature">
        <title>The Phaeodactylum genome reveals the evolutionary history of diatom genomes.</title>
        <authorList>
            <person name="Bowler C."/>
            <person name="Allen A.E."/>
            <person name="Badger J.H."/>
            <person name="Grimwood J."/>
            <person name="Jabbari K."/>
            <person name="Kuo A."/>
            <person name="Maheswari U."/>
            <person name="Martens C."/>
            <person name="Maumus F."/>
            <person name="Otillar R.P."/>
            <person name="Rayko E."/>
            <person name="Salamov A."/>
            <person name="Vandepoele K."/>
            <person name="Beszteri B."/>
            <person name="Gruber A."/>
            <person name="Heijde M."/>
            <person name="Katinka M."/>
            <person name="Mock T."/>
            <person name="Valentin K."/>
            <person name="Verret F."/>
            <person name="Berges J.A."/>
            <person name="Brownlee C."/>
            <person name="Cadoret J.P."/>
            <person name="Chiovitti A."/>
            <person name="Choi C.J."/>
            <person name="Coesel S."/>
            <person name="De Martino A."/>
            <person name="Detter J.C."/>
            <person name="Durkin C."/>
            <person name="Falciatore A."/>
            <person name="Fournet J."/>
            <person name="Haruta M."/>
            <person name="Huysman M.J."/>
            <person name="Jenkins B.D."/>
            <person name="Jiroutova K."/>
            <person name="Jorgensen R.E."/>
            <person name="Joubert Y."/>
            <person name="Kaplan A."/>
            <person name="Kroger N."/>
            <person name="Kroth P.G."/>
            <person name="La Roche J."/>
            <person name="Lindquist E."/>
            <person name="Lommer M."/>
            <person name="Martin-Jezequel V."/>
            <person name="Lopez P.J."/>
            <person name="Lucas S."/>
            <person name="Mangogna M."/>
            <person name="McGinnis K."/>
            <person name="Medlin L.K."/>
            <person name="Montsant A."/>
            <person name="Oudot-Le Secq M.P."/>
            <person name="Napoli C."/>
            <person name="Obornik M."/>
            <person name="Parker M.S."/>
            <person name="Petit J.L."/>
            <person name="Porcel B.M."/>
            <person name="Poulsen N."/>
            <person name="Robison M."/>
            <person name="Rychlewski L."/>
            <person name="Rynearson T.A."/>
            <person name="Schmutz J."/>
            <person name="Shapiro H."/>
            <person name="Siaut M."/>
            <person name="Stanley M."/>
            <person name="Sussman M.R."/>
            <person name="Taylor A.R."/>
            <person name="Vardi A."/>
            <person name="von Dassow P."/>
            <person name="Vyverman W."/>
            <person name="Willis A."/>
            <person name="Wyrwicz L.S."/>
            <person name="Rokhsar D.S."/>
            <person name="Weissenbach J."/>
            <person name="Armbrust E.V."/>
            <person name="Green B.R."/>
            <person name="Van de Peer Y."/>
            <person name="Grigoriev I.V."/>
        </authorList>
    </citation>
    <scope>NUCLEOTIDE SEQUENCE [LARGE SCALE GENOMIC DNA]</scope>
    <source>
        <strain evidence="8 9">CCMP1335</strain>
    </source>
</reference>
<feature type="non-terminal residue" evidence="8">
    <location>
        <position position="1"/>
    </location>
</feature>
<dbReference type="HOGENOM" id="CLU_049109_6_2_1"/>
<feature type="non-terminal residue" evidence="8">
    <location>
        <position position="211"/>
    </location>
</feature>
<feature type="signal peptide" evidence="7">
    <location>
        <begin position="1"/>
        <end position="19"/>
    </location>
</feature>
<gene>
    <name evidence="8" type="ORF">THAPSDRAFT_37980</name>
</gene>
<comment type="similarity">
    <text evidence="2 6">Belongs to the peroxisomal membrane protein PXMP2/4 family.</text>
</comment>
<keyword evidence="7" id="KW-0732">Signal</keyword>
<keyword evidence="9" id="KW-1185">Reference proteome</keyword>
<dbReference type="Pfam" id="PF04117">
    <property type="entry name" value="Mpv17_PMP22"/>
    <property type="match status" value="1"/>
</dbReference>
<accession>B8CE52</accession>
<dbReference type="RefSeq" id="XP_002294377.1">
    <property type="nucleotide sequence ID" value="XM_002294341.1"/>
</dbReference>
<proteinExistence type="inferred from homology"/>
<evidence type="ECO:0000256" key="5">
    <source>
        <dbReference type="ARBA" id="ARBA00023136"/>
    </source>
</evidence>
<protein>
    <recommendedName>
        <fullName evidence="10">Peroxisomal membrane protein</fullName>
    </recommendedName>
</protein>
<dbReference type="STRING" id="35128.B8CE52"/>
<dbReference type="PANTHER" id="PTHR11266:SF121">
    <property type="entry name" value="OS09G0315000 PROTEIN"/>
    <property type="match status" value="1"/>
</dbReference>
<keyword evidence="5" id="KW-0472">Membrane</keyword>
<keyword evidence="3" id="KW-0812">Transmembrane</keyword>
<evidence type="ECO:0000256" key="6">
    <source>
        <dbReference type="RuleBase" id="RU363053"/>
    </source>
</evidence>
<evidence type="ECO:0000313" key="8">
    <source>
        <dbReference type="EMBL" id="EED88211.1"/>
    </source>
</evidence>
<comment type="subcellular location">
    <subcellularLocation>
        <location evidence="1">Membrane</location>
        <topology evidence="1">Multi-pass membrane protein</topology>
    </subcellularLocation>
</comment>
<evidence type="ECO:0000256" key="2">
    <source>
        <dbReference type="ARBA" id="ARBA00006824"/>
    </source>
</evidence>
<dbReference type="GeneID" id="7442111"/>
<dbReference type="PANTHER" id="PTHR11266">
    <property type="entry name" value="PEROXISOMAL MEMBRANE PROTEIN 2, PXMP2 MPV17"/>
    <property type="match status" value="1"/>
</dbReference>
<dbReference type="GO" id="GO:0016020">
    <property type="term" value="C:membrane"/>
    <property type="evidence" value="ECO:0007669"/>
    <property type="project" value="UniProtKB-SubCell"/>
</dbReference>
<evidence type="ECO:0008006" key="10">
    <source>
        <dbReference type="Google" id="ProtNLM"/>
    </source>
</evidence>